<proteinExistence type="predicted"/>
<keyword evidence="2" id="KW-1185">Reference proteome</keyword>
<accession>A0A067FYJ6</accession>
<dbReference type="EMBL" id="KK784887">
    <property type="protein sequence ID" value="KDO72479.1"/>
    <property type="molecule type" value="Genomic_DNA"/>
</dbReference>
<name>A0A067FYJ6_CITSI</name>
<gene>
    <name evidence="1" type="ORF">CISIN_1g035205mg</name>
</gene>
<dbReference type="AlphaFoldDB" id="A0A067FYJ6"/>
<evidence type="ECO:0000313" key="1">
    <source>
        <dbReference type="EMBL" id="KDO72479.1"/>
    </source>
</evidence>
<reference evidence="1 2" key="1">
    <citation type="submission" date="2014-04" db="EMBL/GenBank/DDBJ databases">
        <authorList>
            <consortium name="International Citrus Genome Consortium"/>
            <person name="Gmitter F."/>
            <person name="Chen C."/>
            <person name="Farmerie W."/>
            <person name="Harkins T."/>
            <person name="Desany B."/>
            <person name="Mohiuddin M."/>
            <person name="Kodira C."/>
            <person name="Borodovsky M."/>
            <person name="Lomsadze A."/>
            <person name="Burns P."/>
            <person name="Jenkins J."/>
            <person name="Prochnik S."/>
            <person name="Shu S."/>
            <person name="Chapman J."/>
            <person name="Pitluck S."/>
            <person name="Schmutz J."/>
            <person name="Rokhsar D."/>
        </authorList>
    </citation>
    <scope>NUCLEOTIDE SEQUENCE</scope>
</reference>
<organism evidence="1 2">
    <name type="scientific">Citrus sinensis</name>
    <name type="common">Sweet orange</name>
    <name type="synonym">Citrus aurantium var. sinensis</name>
    <dbReference type="NCBI Taxonomy" id="2711"/>
    <lineage>
        <taxon>Eukaryota</taxon>
        <taxon>Viridiplantae</taxon>
        <taxon>Streptophyta</taxon>
        <taxon>Embryophyta</taxon>
        <taxon>Tracheophyta</taxon>
        <taxon>Spermatophyta</taxon>
        <taxon>Magnoliopsida</taxon>
        <taxon>eudicotyledons</taxon>
        <taxon>Gunneridae</taxon>
        <taxon>Pentapetalae</taxon>
        <taxon>rosids</taxon>
        <taxon>malvids</taxon>
        <taxon>Sapindales</taxon>
        <taxon>Rutaceae</taxon>
        <taxon>Aurantioideae</taxon>
        <taxon>Citrus</taxon>
    </lineage>
</organism>
<protein>
    <submittedName>
        <fullName evidence="1">Uncharacterized protein</fullName>
    </submittedName>
</protein>
<dbReference type="Proteomes" id="UP000027120">
    <property type="component" value="Unassembled WGS sequence"/>
</dbReference>
<sequence length="70" mass="8589">MNKFHTAPILSQKRNKRLLHILNLMQNISLQLMMLIYHFKGKKKLCIFTLLRWKPEDDKYRKKLNSHIRL</sequence>
<evidence type="ECO:0000313" key="2">
    <source>
        <dbReference type="Proteomes" id="UP000027120"/>
    </source>
</evidence>